<accession>A0A0E9RSM6</accession>
<name>A0A0E9RSM6_ANGAN</name>
<evidence type="ECO:0000313" key="1">
    <source>
        <dbReference type="EMBL" id="JAH31253.1"/>
    </source>
</evidence>
<sequence>MKLSGCRSLKTLSFIVVIIVMS</sequence>
<protein>
    <submittedName>
        <fullName evidence="1">Uncharacterized protein</fullName>
    </submittedName>
</protein>
<proteinExistence type="predicted"/>
<dbReference type="AlphaFoldDB" id="A0A0E9RSM6"/>
<reference evidence="1" key="1">
    <citation type="submission" date="2014-11" db="EMBL/GenBank/DDBJ databases">
        <authorList>
            <person name="Amaro Gonzalez C."/>
        </authorList>
    </citation>
    <scope>NUCLEOTIDE SEQUENCE</scope>
</reference>
<organism evidence="1">
    <name type="scientific">Anguilla anguilla</name>
    <name type="common">European freshwater eel</name>
    <name type="synonym">Muraena anguilla</name>
    <dbReference type="NCBI Taxonomy" id="7936"/>
    <lineage>
        <taxon>Eukaryota</taxon>
        <taxon>Metazoa</taxon>
        <taxon>Chordata</taxon>
        <taxon>Craniata</taxon>
        <taxon>Vertebrata</taxon>
        <taxon>Euteleostomi</taxon>
        <taxon>Actinopterygii</taxon>
        <taxon>Neopterygii</taxon>
        <taxon>Teleostei</taxon>
        <taxon>Anguilliformes</taxon>
        <taxon>Anguillidae</taxon>
        <taxon>Anguilla</taxon>
    </lineage>
</organism>
<reference evidence="1" key="2">
    <citation type="journal article" date="2015" name="Fish Shellfish Immunol.">
        <title>Early steps in the European eel (Anguilla anguilla)-Vibrio vulnificus interaction in the gills: Role of the RtxA13 toxin.</title>
        <authorList>
            <person name="Callol A."/>
            <person name="Pajuelo D."/>
            <person name="Ebbesson L."/>
            <person name="Teles M."/>
            <person name="MacKenzie S."/>
            <person name="Amaro C."/>
        </authorList>
    </citation>
    <scope>NUCLEOTIDE SEQUENCE</scope>
</reference>
<dbReference type="EMBL" id="GBXM01077324">
    <property type="protein sequence ID" value="JAH31253.1"/>
    <property type="molecule type" value="Transcribed_RNA"/>
</dbReference>